<dbReference type="AlphaFoldDB" id="A0A743PKV3"/>
<sequence>MQLSTQELLSLFIREGQDWSPDAIQTALKRKGVKVSSLPLSGSNHATGMLVPG</sequence>
<comment type="caution">
    <text evidence="1">The sequence shown here is derived from an EMBL/GenBank/DDBJ whole genome shotgun (WGS) entry which is preliminary data.</text>
</comment>
<organism evidence="1">
    <name type="scientific">Salmonella enterica</name>
    <name type="common">Salmonella choleraesuis</name>
    <dbReference type="NCBI Taxonomy" id="28901"/>
    <lineage>
        <taxon>Bacteria</taxon>
        <taxon>Pseudomonadati</taxon>
        <taxon>Pseudomonadota</taxon>
        <taxon>Gammaproteobacteria</taxon>
        <taxon>Enterobacterales</taxon>
        <taxon>Enterobacteriaceae</taxon>
        <taxon>Salmonella</taxon>
    </lineage>
</organism>
<accession>A0A743PKV3</accession>
<gene>
    <name evidence="1" type="ORF">G9F27_005582</name>
</gene>
<protein>
    <submittedName>
        <fullName evidence="1">Uncharacterized protein</fullName>
    </submittedName>
</protein>
<proteinExistence type="predicted"/>
<reference evidence="1" key="1">
    <citation type="journal article" date="2018" name="Genome Biol.">
        <title>SKESA: strategic k-mer extension for scrupulous assemblies.</title>
        <authorList>
            <person name="Souvorov A."/>
            <person name="Agarwala R."/>
            <person name="Lipman D.J."/>
        </authorList>
    </citation>
    <scope>NUCLEOTIDE SEQUENCE</scope>
    <source>
        <strain evidence="1">MA.CK_00/00001968</strain>
    </source>
</reference>
<evidence type="ECO:0000313" key="1">
    <source>
        <dbReference type="EMBL" id="HAF2131227.1"/>
    </source>
</evidence>
<dbReference type="EMBL" id="DAAUQX010000110">
    <property type="protein sequence ID" value="HAF2131227.1"/>
    <property type="molecule type" value="Genomic_DNA"/>
</dbReference>
<name>A0A743PKV3_SALER</name>
<reference evidence="1" key="2">
    <citation type="submission" date="2020-02" db="EMBL/GenBank/DDBJ databases">
        <authorList>
            <consortium name="NCBI Pathogen Detection Project"/>
        </authorList>
    </citation>
    <scope>NUCLEOTIDE SEQUENCE</scope>
    <source>
        <strain evidence="1">MA.CK_00/00001968</strain>
    </source>
</reference>